<feature type="region of interest" description="Disordered" evidence="1">
    <location>
        <begin position="1"/>
        <end position="135"/>
    </location>
</feature>
<dbReference type="STRING" id="1230905.A0A1G4K756"/>
<dbReference type="InterPro" id="IPR020401">
    <property type="entry name" value="mRNA_transport_factor_GFD1"/>
</dbReference>
<feature type="compositionally biased region" description="Basic and acidic residues" evidence="1">
    <location>
        <begin position="37"/>
        <end position="56"/>
    </location>
</feature>
<dbReference type="Proteomes" id="UP000191024">
    <property type="component" value="Chromosome G"/>
</dbReference>
<reference evidence="2 3" key="1">
    <citation type="submission" date="2016-03" db="EMBL/GenBank/DDBJ databases">
        <authorList>
            <person name="Devillers H."/>
        </authorList>
    </citation>
    <scope>NUCLEOTIDE SEQUENCE [LARGE SCALE GENOMIC DNA]</scope>
    <source>
        <strain evidence="2">CBS 11717</strain>
    </source>
</reference>
<evidence type="ECO:0000313" key="2">
    <source>
        <dbReference type="EMBL" id="SCU99749.1"/>
    </source>
</evidence>
<name>A0A1G4K756_9SACH</name>
<evidence type="ECO:0000313" key="3">
    <source>
        <dbReference type="Proteomes" id="UP000191024"/>
    </source>
</evidence>
<dbReference type="EMBL" id="LT598469">
    <property type="protein sequence ID" value="SCU99749.1"/>
    <property type="molecule type" value="Genomic_DNA"/>
</dbReference>
<dbReference type="OrthoDB" id="4036638at2759"/>
<accession>A0A1G4K756</accession>
<proteinExistence type="predicted"/>
<dbReference type="AlphaFoldDB" id="A0A1G4K756"/>
<protein>
    <submittedName>
        <fullName evidence="2">LAMI_0G00562g1_1</fullName>
    </submittedName>
</protein>
<dbReference type="Pfam" id="PF17331">
    <property type="entry name" value="GFD1"/>
    <property type="match status" value="1"/>
</dbReference>
<keyword evidence="3" id="KW-1185">Reference proteome</keyword>
<evidence type="ECO:0000256" key="1">
    <source>
        <dbReference type="SAM" id="MobiDB-lite"/>
    </source>
</evidence>
<sequence>MSLEDSIWASPTKTPSPAKKAGKNQSNGLETSMWAHGEYETHAADTGKKLVSEKGRKSLPRPRQVKETKEHDMKKANPLALRLGMVDVDSGVSSDSEEISRPSTNDRNAIFDRKPHRVGDKPLTPKNRTKSNKQDLLQAKIGEQKKILGTSRHKQQQENLLSDFLKDDTGFDWNDDLN</sequence>
<gene>
    <name evidence="2" type="ORF">LAMI_0G00562G</name>
</gene>
<feature type="compositionally biased region" description="Basic and acidic residues" evidence="1">
    <location>
        <begin position="64"/>
        <end position="75"/>
    </location>
</feature>
<organism evidence="2 3">
    <name type="scientific">Lachancea mirantina</name>
    <dbReference type="NCBI Taxonomy" id="1230905"/>
    <lineage>
        <taxon>Eukaryota</taxon>
        <taxon>Fungi</taxon>
        <taxon>Dikarya</taxon>
        <taxon>Ascomycota</taxon>
        <taxon>Saccharomycotina</taxon>
        <taxon>Saccharomycetes</taxon>
        <taxon>Saccharomycetales</taxon>
        <taxon>Saccharomycetaceae</taxon>
        <taxon>Lachancea</taxon>
    </lineage>
</organism>
<feature type="compositionally biased region" description="Basic and acidic residues" evidence="1">
    <location>
        <begin position="109"/>
        <end position="120"/>
    </location>
</feature>